<dbReference type="EMBL" id="KT893455">
    <property type="protein sequence ID" value="ALJ78437.1"/>
    <property type="molecule type" value="Genomic_DNA"/>
</dbReference>
<sequence>MKVLKKFSQYLLKILPIINYTIFKNELCINISTNKLIPILFFFKNHTNSQFKILSEICAVDYINKEKRFEIIYNLLSLRFNSRLKIKIQINEVQPINSIIKIYKAANWCEREVWDMFGIFFLNHPDLRRILTDYGFEGHPLRKDFPLSGFLELFYNELKKRVVYEPINLSQQYRLFEFNSPWDKKINV</sequence>
<keyword evidence="6" id="KW-0830">Ubiquinone</keyword>
<evidence type="ECO:0000256" key="7">
    <source>
        <dbReference type="ARBA" id="ARBA00049551"/>
    </source>
</evidence>
<accession>A0A0N7ILH6</accession>
<comment type="similarity">
    <text evidence="2 8">Belongs to the complex I 30 kDa subunit family.</text>
</comment>
<dbReference type="FunFam" id="3.30.460.80:FF:000002">
    <property type="entry name" value="NADH dehydrogenase iron-sulfur protein 3, mitochondrial"/>
    <property type="match status" value="1"/>
</dbReference>
<dbReference type="NCBIfam" id="NF004733">
    <property type="entry name" value="PRK06074.1-5"/>
    <property type="match status" value="1"/>
</dbReference>
<dbReference type="RefSeq" id="YP_009178782.1">
    <property type="nucleotide sequence ID" value="NC_028331.1"/>
</dbReference>
<dbReference type="Pfam" id="PF00329">
    <property type="entry name" value="Complex1_30kDa"/>
    <property type="match status" value="1"/>
</dbReference>
<dbReference type="PROSITE" id="PS00542">
    <property type="entry name" value="COMPLEX1_30K"/>
    <property type="match status" value="1"/>
</dbReference>
<geneLocation type="mitochondrion" evidence="11"/>
<dbReference type="GO" id="GO:0005739">
    <property type="term" value="C:mitochondrion"/>
    <property type="evidence" value="ECO:0007669"/>
    <property type="project" value="UniProtKB-SubCell"/>
</dbReference>
<dbReference type="GeneID" id="26130676"/>
<evidence type="ECO:0000256" key="6">
    <source>
        <dbReference type="ARBA" id="ARBA00023075"/>
    </source>
</evidence>
<gene>
    <name evidence="11" type="primary">nad9</name>
</gene>
<evidence type="ECO:0000256" key="2">
    <source>
        <dbReference type="ARBA" id="ARBA00007569"/>
    </source>
</evidence>
<dbReference type="InterPro" id="IPR020396">
    <property type="entry name" value="NADH_UbQ_OxRdtase_CS"/>
</dbReference>
<dbReference type="Gene3D" id="3.30.460.80">
    <property type="entry name" value="NADH:ubiquinone oxidoreductase, 30kDa subunit"/>
    <property type="match status" value="1"/>
</dbReference>
<organism evidence="11">
    <name type="scientific">Peronospora tabacina</name>
    <dbReference type="NCBI Taxonomy" id="230439"/>
    <lineage>
        <taxon>Eukaryota</taxon>
        <taxon>Sar</taxon>
        <taxon>Stramenopiles</taxon>
        <taxon>Oomycota</taxon>
        <taxon>Peronosporomycetes</taxon>
        <taxon>Peronosporales</taxon>
        <taxon>Peronosporaceae</taxon>
        <taxon>Peronospora</taxon>
    </lineage>
</organism>
<dbReference type="InterPro" id="IPR001268">
    <property type="entry name" value="NADH_UbQ_OxRdtase_30kDa_su"/>
</dbReference>
<dbReference type="AlphaFoldDB" id="A0A0N7ILH6"/>
<dbReference type="PANTHER" id="PTHR10884">
    <property type="entry name" value="NADH DEHYDROGENASE UBIQUINONE IRON-SULFUR PROTEIN 3"/>
    <property type="match status" value="1"/>
</dbReference>
<evidence type="ECO:0000313" key="10">
    <source>
        <dbReference type="EMBL" id="ALJ78437.1"/>
    </source>
</evidence>
<name>A0A0N7ILH6_9STRA</name>
<evidence type="ECO:0000256" key="1">
    <source>
        <dbReference type="ARBA" id="ARBA00004173"/>
    </source>
</evidence>
<protein>
    <submittedName>
        <fullName evidence="11">NADH dehydrogenase subunit 9</fullName>
    </submittedName>
</protein>
<comment type="catalytic activity">
    <reaction evidence="7">
        <text>a ubiquinone + NADH + 5 H(+)(in) = a ubiquinol + NAD(+) + 4 H(+)(out)</text>
        <dbReference type="Rhea" id="RHEA:29091"/>
        <dbReference type="Rhea" id="RHEA-COMP:9565"/>
        <dbReference type="Rhea" id="RHEA-COMP:9566"/>
        <dbReference type="ChEBI" id="CHEBI:15378"/>
        <dbReference type="ChEBI" id="CHEBI:16389"/>
        <dbReference type="ChEBI" id="CHEBI:17976"/>
        <dbReference type="ChEBI" id="CHEBI:57540"/>
        <dbReference type="ChEBI" id="CHEBI:57945"/>
        <dbReference type="EC" id="7.1.1.2"/>
    </reaction>
</comment>
<dbReference type="GO" id="GO:0016651">
    <property type="term" value="F:oxidoreductase activity, acting on NAD(P)H"/>
    <property type="evidence" value="ECO:0007669"/>
    <property type="project" value="InterPro"/>
</dbReference>
<evidence type="ECO:0000259" key="9">
    <source>
        <dbReference type="Pfam" id="PF00329"/>
    </source>
</evidence>
<dbReference type="GO" id="GO:0016020">
    <property type="term" value="C:membrane"/>
    <property type="evidence" value="ECO:0007669"/>
    <property type="project" value="UniProtKB-ARBA"/>
</dbReference>
<dbReference type="InterPro" id="IPR010218">
    <property type="entry name" value="NADH_DH_suC"/>
</dbReference>
<evidence type="ECO:0000256" key="4">
    <source>
        <dbReference type="ARBA" id="ARBA00022967"/>
    </source>
</evidence>
<evidence type="ECO:0000256" key="3">
    <source>
        <dbReference type="ARBA" id="ARBA00022448"/>
    </source>
</evidence>
<evidence type="ECO:0000256" key="8">
    <source>
        <dbReference type="RuleBase" id="RU003456"/>
    </source>
</evidence>
<proteinExistence type="inferred from homology"/>
<dbReference type="HAMAP" id="MF_01357">
    <property type="entry name" value="NDH1_NuoC"/>
    <property type="match status" value="1"/>
</dbReference>
<keyword evidence="3 8" id="KW-0813">Transport</keyword>
<comment type="subcellular location">
    <subcellularLocation>
        <location evidence="1">Mitochondrion</location>
    </subcellularLocation>
</comment>
<dbReference type="PANTHER" id="PTHR10884:SF14">
    <property type="entry name" value="NADH DEHYDROGENASE [UBIQUINONE] IRON-SULFUR PROTEIN 3, MITOCHONDRIAL"/>
    <property type="match status" value="1"/>
</dbReference>
<reference evidence="11" key="1">
    <citation type="journal article" date="2015" name="Mol. Plant Microbe Interact.">
        <title>Genome Sequence and Architecture of the Tobacco Downy Mildew Pathogen Peronospora tabacina.</title>
        <authorList>
            <person name="Derevnina L."/>
            <person name="Reyes-Chin Wo S."/>
            <person name="Martin F."/>
            <person name="Wood K."/>
            <person name="Froenicke L."/>
            <person name="Spring O."/>
            <person name="Michelmore R.W."/>
        </authorList>
    </citation>
    <scope>NUCLEOTIDE SEQUENCE</scope>
    <source>
        <strain evidence="10">968-J2</strain>
        <strain evidence="11">968-S-26</strain>
    </source>
</reference>
<dbReference type="SUPFAM" id="SSF143243">
    <property type="entry name" value="Nqo5-like"/>
    <property type="match status" value="1"/>
</dbReference>
<dbReference type="InterPro" id="IPR037232">
    <property type="entry name" value="NADH_quin_OxRdtase_su_C/D-like"/>
</dbReference>
<keyword evidence="4 8" id="KW-1278">Translocase</keyword>
<dbReference type="GO" id="GO:0008137">
    <property type="term" value="F:NADH dehydrogenase (ubiquinone) activity"/>
    <property type="evidence" value="ECO:0007669"/>
    <property type="project" value="UniProtKB-EC"/>
</dbReference>
<dbReference type="EMBL" id="KT893456">
    <property type="protein sequence ID" value="ALJ78484.1"/>
    <property type="molecule type" value="Genomic_DNA"/>
</dbReference>
<feature type="domain" description="NADH:ubiquinone oxidoreductase 30kDa subunit" evidence="9">
    <location>
        <begin position="30"/>
        <end position="149"/>
    </location>
</feature>
<evidence type="ECO:0000256" key="5">
    <source>
        <dbReference type="ARBA" id="ARBA00023027"/>
    </source>
</evidence>
<evidence type="ECO:0000313" key="11">
    <source>
        <dbReference type="EMBL" id="ALJ78484.1"/>
    </source>
</evidence>
<dbReference type="NCBIfam" id="TIGR01961">
    <property type="entry name" value="NuoC_fam"/>
    <property type="match status" value="1"/>
</dbReference>
<keyword evidence="11" id="KW-0496">Mitochondrion</keyword>
<keyword evidence="5 8" id="KW-0520">NAD</keyword>